<dbReference type="InterPro" id="IPR000315">
    <property type="entry name" value="Znf_B-box"/>
</dbReference>
<sequence length="772" mass="86258">MEQDIRLQIKTDLLTCPLCRRPYVKPRTLPCHHTFCETCVARCAGNYLTFPCPSCRRDAAVPVSGVPGFPEDVFLSRLSFKIRTIEEPYVTPFVINECLTHQRQAIRFYCQTCEKPLCRECPRGNHNSHKVCHIEEQIERMKERVGTALSDQRQRSATAVTSLQAVRDSITEILPQKQAMERHIEALVHERVQAVFLEGEALQKELDSLCDSHLSDMTEKKKDLESTVETLLTFDVEAERELARGGLVDVNRHGEISEKLKIMYETMNRPLKKTQGLQATFVPITIASDRLVGYFEGGGRPVHGINRPKITTQSARVVSHMKEQTFQFGSFSQNGHDTGSSVKDDWEKVELRTKAGSQHAGGIRAGTFGGVTNRPASARYSDEKAAEGSWAPDHRFNRFSLRETQSENAKSVPYMRRQVSEPVSPAHQSYTTRGHTQQSEPAQRSTQQSGPAIRSTQPYVDTRTAQQSDTVTMPTQQSRAATRPTQQSTTAHGSTQQPETATNLTSLTGASASNQTSMRRQMSEPARSTVQPYITNGATQESNIAPLQQSERADWPTQVSGTAHGPTQQSETAHRLTEQSETAHRPSQQSETVHGPTQQSETAHRPTQQSETVHGPTEQSETAHRPTQPSETAHRHTQQSGTAHRPTEQSETAHRHTQQSGTAHRPSQQSEIAHRLTQQSEIAHRPTQQSGTAHRPTQQSDIAFRSTEPLETARVHTHKSADIAHGRPAQQSDDGSDQNFVRWKTIRITSKEKVSKVLEFPSDEDSSEEIFL</sequence>
<evidence type="ECO:0000259" key="6">
    <source>
        <dbReference type="PROSITE" id="PS50089"/>
    </source>
</evidence>
<dbReference type="InterPro" id="IPR013083">
    <property type="entry name" value="Znf_RING/FYVE/PHD"/>
</dbReference>
<dbReference type="GO" id="GO:0005654">
    <property type="term" value="C:nucleoplasm"/>
    <property type="evidence" value="ECO:0007669"/>
    <property type="project" value="TreeGrafter"/>
</dbReference>
<feature type="compositionally biased region" description="Polar residues" evidence="5">
    <location>
        <begin position="557"/>
        <end position="571"/>
    </location>
</feature>
<feature type="compositionally biased region" description="Polar residues" evidence="5">
    <location>
        <begin position="426"/>
        <end position="529"/>
    </location>
</feature>
<keyword evidence="8" id="KW-1185">Reference proteome</keyword>
<dbReference type="SMART" id="SM00184">
    <property type="entry name" value="RING"/>
    <property type="match status" value="1"/>
</dbReference>
<dbReference type="PANTHER" id="PTHR25462:SF296">
    <property type="entry name" value="MEIOTIC P26, ISOFORM F"/>
    <property type="match status" value="1"/>
</dbReference>
<feature type="compositionally biased region" description="Polar residues" evidence="5">
    <location>
        <begin position="729"/>
        <end position="739"/>
    </location>
</feature>
<dbReference type="Pfam" id="PF00643">
    <property type="entry name" value="zf-B_box"/>
    <property type="match status" value="1"/>
</dbReference>
<dbReference type="InterPro" id="IPR018957">
    <property type="entry name" value="Znf_C3HC4_RING-type"/>
</dbReference>
<evidence type="ECO:0000313" key="8">
    <source>
        <dbReference type="Proteomes" id="UP000515135"/>
    </source>
</evidence>
<protein>
    <submittedName>
        <fullName evidence="9">RING finger protein nhl-1-like</fullName>
    </submittedName>
</protein>
<dbReference type="SUPFAM" id="SSF57845">
    <property type="entry name" value="B-box zinc-binding domain"/>
    <property type="match status" value="1"/>
</dbReference>
<dbReference type="KEGG" id="bbel:109475768"/>
<reference evidence="9" key="1">
    <citation type="submission" date="2025-08" db="UniProtKB">
        <authorList>
            <consortium name="RefSeq"/>
        </authorList>
    </citation>
    <scope>IDENTIFICATION</scope>
    <source>
        <tissue evidence="9">Gonad</tissue>
    </source>
</reference>
<evidence type="ECO:0000256" key="1">
    <source>
        <dbReference type="ARBA" id="ARBA00022723"/>
    </source>
</evidence>
<feature type="compositionally biased region" description="Basic and acidic residues" evidence="5">
    <location>
        <begin position="645"/>
        <end position="654"/>
    </location>
</feature>
<dbReference type="Gene3D" id="3.30.40.10">
    <property type="entry name" value="Zinc/RING finger domain, C3HC4 (zinc finger)"/>
    <property type="match status" value="1"/>
</dbReference>
<accession>A0A6P4ZR29</accession>
<keyword evidence="3" id="KW-0862">Zinc</keyword>
<dbReference type="Proteomes" id="UP000515135">
    <property type="component" value="Unplaced"/>
</dbReference>
<evidence type="ECO:0000256" key="4">
    <source>
        <dbReference type="PROSITE-ProRule" id="PRU00024"/>
    </source>
</evidence>
<dbReference type="PROSITE" id="PS50119">
    <property type="entry name" value="ZF_BBOX"/>
    <property type="match status" value="1"/>
</dbReference>
<dbReference type="CDD" id="cd16449">
    <property type="entry name" value="RING-HC"/>
    <property type="match status" value="1"/>
</dbReference>
<dbReference type="Pfam" id="PF00097">
    <property type="entry name" value="zf-C3HC4"/>
    <property type="match status" value="1"/>
</dbReference>
<dbReference type="PROSITE" id="PS50089">
    <property type="entry name" value="ZF_RING_2"/>
    <property type="match status" value="1"/>
</dbReference>
<name>A0A6P4ZR29_BRABE</name>
<dbReference type="GeneID" id="109475768"/>
<evidence type="ECO:0000256" key="2">
    <source>
        <dbReference type="ARBA" id="ARBA00022771"/>
    </source>
</evidence>
<organism evidence="8 9">
    <name type="scientific">Branchiostoma belcheri</name>
    <name type="common">Amphioxus</name>
    <dbReference type="NCBI Taxonomy" id="7741"/>
    <lineage>
        <taxon>Eukaryota</taxon>
        <taxon>Metazoa</taxon>
        <taxon>Chordata</taxon>
        <taxon>Cephalochordata</taxon>
        <taxon>Leptocardii</taxon>
        <taxon>Amphioxiformes</taxon>
        <taxon>Branchiostomatidae</taxon>
        <taxon>Branchiostoma</taxon>
    </lineage>
</organism>
<feature type="compositionally biased region" description="Basic and acidic residues" evidence="5">
    <location>
        <begin position="711"/>
        <end position="725"/>
    </location>
</feature>
<dbReference type="Gene3D" id="3.30.160.60">
    <property type="entry name" value="Classic Zinc Finger"/>
    <property type="match status" value="1"/>
</dbReference>
<proteinExistence type="predicted"/>
<dbReference type="PROSITE" id="PS00518">
    <property type="entry name" value="ZF_RING_1"/>
    <property type="match status" value="1"/>
</dbReference>
<feature type="compositionally biased region" description="Basic and acidic residues" evidence="5">
    <location>
        <begin position="380"/>
        <end position="389"/>
    </location>
</feature>
<gene>
    <name evidence="9" type="primary">LOC109475768</name>
</gene>
<feature type="region of interest" description="Disordered" evidence="5">
    <location>
        <begin position="553"/>
        <end position="740"/>
    </location>
</feature>
<dbReference type="AlphaFoldDB" id="A0A6P4ZR29"/>
<feature type="region of interest" description="Disordered" evidence="5">
    <location>
        <begin position="353"/>
        <end position="389"/>
    </location>
</feature>
<dbReference type="InterPro" id="IPR017907">
    <property type="entry name" value="Znf_RING_CS"/>
</dbReference>
<dbReference type="GO" id="GO:0008270">
    <property type="term" value="F:zinc ion binding"/>
    <property type="evidence" value="ECO:0007669"/>
    <property type="project" value="UniProtKB-KW"/>
</dbReference>
<evidence type="ECO:0000313" key="9">
    <source>
        <dbReference type="RefSeq" id="XP_019632086.1"/>
    </source>
</evidence>
<keyword evidence="2 4" id="KW-0863">Zinc-finger</keyword>
<dbReference type="InterPro" id="IPR001841">
    <property type="entry name" value="Znf_RING"/>
</dbReference>
<dbReference type="PANTHER" id="PTHR25462">
    <property type="entry name" value="BONUS, ISOFORM C-RELATED"/>
    <property type="match status" value="1"/>
</dbReference>
<feature type="domain" description="B box-type" evidence="7">
    <location>
        <begin position="98"/>
        <end position="134"/>
    </location>
</feature>
<evidence type="ECO:0000256" key="3">
    <source>
        <dbReference type="ARBA" id="ARBA00022833"/>
    </source>
</evidence>
<feature type="domain" description="RING-type" evidence="6">
    <location>
        <begin position="16"/>
        <end position="56"/>
    </location>
</feature>
<dbReference type="GO" id="GO:0061630">
    <property type="term" value="F:ubiquitin protein ligase activity"/>
    <property type="evidence" value="ECO:0007669"/>
    <property type="project" value="TreeGrafter"/>
</dbReference>
<evidence type="ECO:0000256" key="5">
    <source>
        <dbReference type="SAM" id="MobiDB-lite"/>
    </source>
</evidence>
<dbReference type="OrthoDB" id="10009158at2759"/>
<dbReference type="SMART" id="SM00336">
    <property type="entry name" value="BBOX"/>
    <property type="match status" value="1"/>
</dbReference>
<feature type="region of interest" description="Disordered" evidence="5">
    <location>
        <begin position="401"/>
        <end position="529"/>
    </location>
</feature>
<feature type="compositionally biased region" description="Polar residues" evidence="5">
    <location>
        <begin position="658"/>
        <end position="701"/>
    </location>
</feature>
<keyword evidence="1" id="KW-0479">Metal-binding</keyword>
<feature type="compositionally biased region" description="Basic and acidic residues" evidence="5">
    <location>
        <begin position="572"/>
        <end position="584"/>
    </location>
</feature>
<dbReference type="RefSeq" id="XP_019632086.1">
    <property type="nucleotide sequence ID" value="XM_019776527.1"/>
</dbReference>
<dbReference type="SUPFAM" id="SSF57850">
    <property type="entry name" value="RING/U-box"/>
    <property type="match status" value="1"/>
</dbReference>
<dbReference type="InterPro" id="IPR047153">
    <property type="entry name" value="TRIM45/56/19-like"/>
</dbReference>
<feature type="compositionally biased region" description="Polar residues" evidence="5">
    <location>
        <begin position="585"/>
        <end position="631"/>
    </location>
</feature>
<evidence type="ECO:0000259" key="7">
    <source>
        <dbReference type="PROSITE" id="PS50119"/>
    </source>
</evidence>